<dbReference type="Gene3D" id="3.30.450.20">
    <property type="entry name" value="PAS domain"/>
    <property type="match status" value="1"/>
</dbReference>
<evidence type="ECO:0000256" key="2">
    <source>
        <dbReference type="ARBA" id="ARBA00004429"/>
    </source>
</evidence>
<dbReference type="InterPro" id="IPR036097">
    <property type="entry name" value="HisK_dim/P_sf"/>
</dbReference>
<reference evidence="22" key="2">
    <citation type="submission" date="2016-11" db="EMBL/GenBank/DDBJ databases">
        <authorList>
            <person name="Varghese N."/>
            <person name="Submissions S."/>
        </authorList>
    </citation>
    <scope>NUCLEOTIDE SEQUENCE [LARGE SCALE GENOMIC DNA]</scope>
    <source>
        <strain evidence="22">DSM 19859</strain>
    </source>
</reference>
<dbReference type="FunFam" id="3.30.565.10:FF:000010">
    <property type="entry name" value="Sensor histidine kinase RcsC"/>
    <property type="match status" value="1"/>
</dbReference>
<evidence type="ECO:0000256" key="1">
    <source>
        <dbReference type="ARBA" id="ARBA00000085"/>
    </source>
</evidence>
<evidence type="ECO:0000256" key="5">
    <source>
        <dbReference type="ARBA" id="ARBA00022519"/>
    </source>
</evidence>
<keyword evidence="11" id="KW-1133">Transmembrane helix</keyword>
<dbReference type="Proteomes" id="UP000184240">
    <property type="component" value="Unassembled WGS sequence"/>
</dbReference>
<keyword evidence="5" id="KW-0997">Cell inner membrane</keyword>
<feature type="region of interest" description="Disordered" evidence="15">
    <location>
        <begin position="778"/>
        <end position="798"/>
    </location>
</feature>
<dbReference type="SMART" id="SM00091">
    <property type="entry name" value="PAS"/>
    <property type="match status" value="1"/>
</dbReference>
<reference evidence="20 23" key="3">
    <citation type="submission" date="2018-07" db="EMBL/GenBank/DDBJ databases">
        <title>Leeuwenhoekiella genomics.</title>
        <authorList>
            <person name="Tahon G."/>
            <person name="Willems A."/>
        </authorList>
    </citation>
    <scope>NUCLEOTIDE SEQUENCE [LARGE SCALE GENOMIC DNA]</scope>
    <source>
        <strain evidence="20 23">LMG 24856</strain>
    </source>
</reference>
<feature type="modified residue" description="4-aspartylphosphate" evidence="14">
    <location>
        <position position="701"/>
    </location>
</feature>
<accession>A0A1M5ZGL8</accession>
<dbReference type="EMBL" id="QOVN01000006">
    <property type="protein sequence ID" value="RXG27651.1"/>
    <property type="molecule type" value="Genomic_DNA"/>
</dbReference>
<dbReference type="GO" id="GO:0000155">
    <property type="term" value="F:phosphorelay sensor kinase activity"/>
    <property type="evidence" value="ECO:0007669"/>
    <property type="project" value="InterPro"/>
</dbReference>
<gene>
    <name evidence="20" type="ORF">DSM01_2766</name>
    <name evidence="21" type="ORF">SAMN04487999_3014</name>
</gene>
<evidence type="ECO:0000256" key="12">
    <source>
        <dbReference type="ARBA" id="ARBA00023136"/>
    </source>
</evidence>
<dbReference type="GO" id="GO:0005886">
    <property type="term" value="C:plasma membrane"/>
    <property type="evidence" value="ECO:0007669"/>
    <property type="project" value="UniProtKB-SubCell"/>
</dbReference>
<dbReference type="CDD" id="cd17546">
    <property type="entry name" value="REC_hyHK_CKI1_RcsC-like"/>
    <property type="match status" value="1"/>
</dbReference>
<dbReference type="EMBL" id="FQXT01000006">
    <property type="protein sequence ID" value="SHI23387.1"/>
    <property type="molecule type" value="Genomic_DNA"/>
</dbReference>
<dbReference type="PANTHER" id="PTHR43047">
    <property type="entry name" value="TWO-COMPONENT HISTIDINE PROTEIN KINASE"/>
    <property type="match status" value="1"/>
</dbReference>
<evidence type="ECO:0000259" key="19">
    <source>
        <dbReference type="PROSITE" id="PS50894"/>
    </source>
</evidence>
<keyword evidence="8" id="KW-0812">Transmembrane</keyword>
<dbReference type="NCBIfam" id="TIGR00229">
    <property type="entry name" value="sensory_box"/>
    <property type="match status" value="1"/>
</dbReference>
<keyword evidence="9" id="KW-0418">Kinase</keyword>
<dbReference type="STRING" id="573501.SAMN04487999_3014"/>
<dbReference type="CDD" id="cd16922">
    <property type="entry name" value="HATPase_EvgS-ArcB-TorS-like"/>
    <property type="match status" value="1"/>
</dbReference>
<evidence type="ECO:0000256" key="14">
    <source>
        <dbReference type="PROSITE-ProRule" id="PRU00169"/>
    </source>
</evidence>
<feature type="domain" description="PAS" evidence="18">
    <location>
        <begin position="262"/>
        <end position="332"/>
    </location>
</feature>
<name>A0A1M5ZGL8_9FLAO</name>
<dbReference type="Gene3D" id="3.40.50.2300">
    <property type="match status" value="1"/>
</dbReference>
<dbReference type="SUPFAM" id="SSF47226">
    <property type="entry name" value="Histidine-containing phosphotransfer domain, HPT domain"/>
    <property type="match status" value="1"/>
</dbReference>
<feature type="region of interest" description="Disordered" evidence="15">
    <location>
        <begin position="239"/>
        <end position="261"/>
    </location>
</feature>
<dbReference type="AlphaFoldDB" id="A0A1M5ZGL8"/>
<feature type="domain" description="Response regulatory" evidence="17">
    <location>
        <begin position="650"/>
        <end position="770"/>
    </location>
</feature>
<keyword evidence="6 14" id="KW-0597">Phosphoprotein</keyword>
<dbReference type="SUPFAM" id="SSF55785">
    <property type="entry name" value="PYP-like sensor domain (PAS domain)"/>
    <property type="match status" value="1"/>
</dbReference>
<dbReference type="InterPro" id="IPR008207">
    <property type="entry name" value="Sig_transdc_His_kin_Hpt_dom"/>
</dbReference>
<evidence type="ECO:0000313" key="23">
    <source>
        <dbReference type="Proteomes" id="UP000290037"/>
    </source>
</evidence>
<dbReference type="Pfam" id="PF00512">
    <property type="entry name" value="HisKA"/>
    <property type="match status" value="1"/>
</dbReference>
<organism evidence="21 22">
    <name type="scientific">Leeuwenhoekiella palythoae</name>
    <dbReference type="NCBI Taxonomy" id="573501"/>
    <lineage>
        <taxon>Bacteria</taxon>
        <taxon>Pseudomonadati</taxon>
        <taxon>Bacteroidota</taxon>
        <taxon>Flavobacteriia</taxon>
        <taxon>Flavobacteriales</taxon>
        <taxon>Flavobacteriaceae</taxon>
        <taxon>Leeuwenhoekiella</taxon>
    </lineage>
</organism>
<dbReference type="SUPFAM" id="SSF47384">
    <property type="entry name" value="Homodimeric domain of signal transducing histidine kinase"/>
    <property type="match status" value="1"/>
</dbReference>
<feature type="domain" description="HPt" evidence="19">
    <location>
        <begin position="816"/>
        <end position="917"/>
    </location>
</feature>
<dbReference type="Pfam" id="PF01627">
    <property type="entry name" value="Hpt"/>
    <property type="match status" value="1"/>
</dbReference>
<dbReference type="InterPro" id="IPR035965">
    <property type="entry name" value="PAS-like_dom_sf"/>
</dbReference>
<dbReference type="InterPro" id="IPR001789">
    <property type="entry name" value="Sig_transdc_resp-reg_receiver"/>
</dbReference>
<dbReference type="InterPro" id="IPR000014">
    <property type="entry name" value="PAS"/>
</dbReference>
<dbReference type="Gene3D" id="3.30.565.10">
    <property type="entry name" value="Histidine kinase-like ATPase, C-terminal domain"/>
    <property type="match status" value="1"/>
</dbReference>
<dbReference type="PROSITE" id="PS50112">
    <property type="entry name" value="PAS"/>
    <property type="match status" value="1"/>
</dbReference>
<evidence type="ECO:0000256" key="10">
    <source>
        <dbReference type="ARBA" id="ARBA00022840"/>
    </source>
</evidence>
<comment type="subcellular location">
    <subcellularLocation>
        <location evidence="2">Cell inner membrane</location>
        <topology evidence="2">Multi-pass membrane protein</topology>
    </subcellularLocation>
</comment>
<keyword evidence="10" id="KW-0067">ATP-binding</keyword>
<evidence type="ECO:0000256" key="7">
    <source>
        <dbReference type="ARBA" id="ARBA00022679"/>
    </source>
</evidence>
<evidence type="ECO:0000256" key="15">
    <source>
        <dbReference type="SAM" id="MobiDB-lite"/>
    </source>
</evidence>
<dbReference type="Proteomes" id="UP000290037">
    <property type="component" value="Unassembled WGS sequence"/>
</dbReference>
<evidence type="ECO:0000313" key="21">
    <source>
        <dbReference type="EMBL" id="SHI23387.1"/>
    </source>
</evidence>
<evidence type="ECO:0000256" key="11">
    <source>
        <dbReference type="ARBA" id="ARBA00022989"/>
    </source>
</evidence>
<dbReference type="RefSeq" id="WP_072984434.1">
    <property type="nucleotide sequence ID" value="NZ_FQXT01000006.1"/>
</dbReference>
<dbReference type="CDD" id="cd00082">
    <property type="entry name" value="HisKA"/>
    <property type="match status" value="1"/>
</dbReference>
<keyword evidence="12" id="KW-0472">Membrane</keyword>
<dbReference type="Pfam" id="PF02518">
    <property type="entry name" value="HATPase_c"/>
    <property type="match status" value="1"/>
</dbReference>
<evidence type="ECO:0000259" key="16">
    <source>
        <dbReference type="PROSITE" id="PS50109"/>
    </source>
</evidence>
<evidence type="ECO:0000259" key="17">
    <source>
        <dbReference type="PROSITE" id="PS50110"/>
    </source>
</evidence>
<dbReference type="Gene3D" id="1.10.287.130">
    <property type="match status" value="1"/>
</dbReference>
<evidence type="ECO:0000259" key="18">
    <source>
        <dbReference type="PROSITE" id="PS50112"/>
    </source>
</evidence>
<evidence type="ECO:0000313" key="22">
    <source>
        <dbReference type="Proteomes" id="UP000184240"/>
    </source>
</evidence>
<dbReference type="SMART" id="SM00448">
    <property type="entry name" value="REC"/>
    <property type="match status" value="1"/>
</dbReference>
<dbReference type="InterPro" id="IPR005467">
    <property type="entry name" value="His_kinase_dom"/>
</dbReference>
<feature type="compositionally biased region" description="Basic and acidic residues" evidence="15">
    <location>
        <begin position="778"/>
        <end position="791"/>
    </location>
</feature>
<dbReference type="PROSITE" id="PS50894">
    <property type="entry name" value="HPT"/>
    <property type="match status" value="1"/>
</dbReference>
<dbReference type="SUPFAM" id="SSF55874">
    <property type="entry name" value="ATPase domain of HSP90 chaperone/DNA topoisomerase II/histidine kinase"/>
    <property type="match status" value="1"/>
</dbReference>
<dbReference type="InterPro" id="IPR036890">
    <property type="entry name" value="HATPase_C_sf"/>
</dbReference>
<keyword evidence="4" id="KW-1003">Cell membrane</keyword>
<keyword evidence="10" id="KW-0547">Nucleotide-binding</keyword>
<dbReference type="SUPFAM" id="SSF52172">
    <property type="entry name" value="CheY-like"/>
    <property type="match status" value="1"/>
</dbReference>
<protein>
    <recommendedName>
        <fullName evidence="3">histidine kinase</fullName>
        <ecNumber evidence="3">2.7.13.3</ecNumber>
    </recommendedName>
</protein>
<keyword evidence="23" id="KW-1185">Reference proteome</keyword>
<comment type="catalytic activity">
    <reaction evidence="1">
        <text>ATP + protein L-histidine = ADP + protein N-phospho-L-histidine.</text>
        <dbReference type="EC" id="2.7.13.3"/>
    </reaction>
</comment>
<proteinExistence type="predicted"/>
<evidence type="ECO:0000256" key="13">
    <source>
        <dbReference type="PROSITE-ProRule" id="PRU00110"/>
    </source>
</evidence>
<keyword evidence="7" id="KW-0808">Transferase</keyword>
<evidence type="ECO:0000256" key="9">
    <source>
        <dbReference type="ARBA" id="ARBA00022777"/>
    </source>
</evidence>
<dbReference type="PRINTS" id="PR00344">
    <property type="entry name" value="BCTRLSENSOR"/>
</dbReference>
<dbReference type="InterPro" id="IPR003661">
    <property type="entry name" value="HisK_dim/P_dom"/>
</dbReference>
<evidence type="ECO:0000256" key="8">
    <source>
        <dbReference type="ARBA" id="ARBA00022692"/>
    </source>
</evidence>
<dbReference type="PROSITE" id="PS50110">
    <property type="entry name" value="RESPONSE_REGULATORY"/>
    <property type="match status" value="1"/>
</dbReference>
<dbReference type="InterPro" id="IPR036641">
    <property type="entry name" value="HPT_dom_sf"/>
</dbReference>
<dbReference type="Pfam" id="PF00072">
    <property type="entry name" value="Response_reg"/>
    <property type="match status" value="1"/>
</dbReference>
<feature type="modified residue" description="Phosphohistidine" evidence="13">
    <location>
        <position position="855"/>
    </location>
</feature>
<sequence>MSSFIDRLLNHRATRITKSDSTEDPIKNFFNYLISLGTPGPRLKLLESKIENFEFPEDAYLAEICVVNFYLDLEFYLINHDARYINTEEKLRLQIKKQFPKIANSNAFLPLYTSGKNQEISLAQLFLITILKKFKDEDPELNTTISWLNSLEKAYHAEPSSDLVQQINSFRRIKDDAYKINKEFGEIFGQDFVDSAFSGTKEEFFSYYEKLNAVVAINDVMPQLFTSLLNESANKDYFKPPIEPLPPQEPPLPKQKPSAHSAQTTHVDVLENLLDGYLLFDNSGAIKGMNTLSTRIFGLEKEQLKQTSVYKLFPEAISTKLHKDIQNLYKQQPLALIGNRVELDIKNTQGELMPYEVTFTNNYSEPVDTFSLFIRNITERKDTLKAKMNAERTAEAKTTFLSNMSHEIRTPLNVILGLSEILIKKGFDDKQLLKKNLEGISFSAKNLLSIVNDILDFSKIEAGKLTLQSSDFNLAEVVSNLSNAFEVKAREKGLKLNTEIDPSIPDIVIGDQYRLNQIITNLLGNAIKFTKRGVIQLDLKLVEETAESVKIKFTVKDTGIGIPAEQLNKIFDSFYQVDEPEHAKINGTGLGLSITKELINLQGGKLSAESLVGEGSTFYFDLSFEKSKRKKLQDLEKPVDGKPKHLKGLTVLVAEDNKMNQFYIRQLLQGLEVQADIAENGEEAVAIYTNAPKKYDLILMDMHMPVMNGLDAIAAIRRSEQDQLNKVPIVACSADVFPEARKNAIKAGIDFYLTKPLKEEALKEVLYWLISDNSSSERSVEQKQQHPKPPEPQKAQPEMAPSCIDLNQLFAIFDNDKDFVIALLEVFITETPEDFNSLRNCVEREYYARASTLAHKMKSSFMNLGMTEHGHHLQQIETHLKNADKIEEAKTHLKAFEMLYNKALVDVNLQLIGLKEV</sequence>
<dbReference type="OrthoDB" id="9811889at2"/>
<dbReference type="SMART" id="SM00387">
    <property type="entry name" value="HATPase_c"/>
    <property type="match status" value="1"/>
</dbReference>
<feature type="domain" description="Histidine kinase" evidence="16">
    <location>
        <begin position="403"/>
        <end position="626"/>
    </location>
</feature>
<dbReference type="InterPro" id="IPR011006">
    <property type="entry name" value="CheY-like_superfamily"/>
</dbReference>
<evidence type="ECO:0000256" key="6">
    <source>
        <dbReference type="ARBA" id="ARBA00022553"/>
    </source>
</evidence>
<evidence type="ECO:0000313" key="20">
    <source>
        <dbReference type="EMBL" id="RXG27651.1"/>
    </source>
</evidence>
<dbReference type="EC" id="2.7.13.3" evidence="3"/>
<evidence type="ECO:0000256" key="3">
    <source>
        <dbReference type="ARBA" id="ARBA00012438"/>
    </source>
</evidence>
<dbReference type="InterPro" id="IPR004358">
    <property type="entry name" value="Sig_transdc_His_kin-like_C"/>
</dbReference>
<reference evidence="21" key="1">
    <citation type="submission" date="2016-11" db="EMBL/GenBank/DDBJ databases">
        <authorList>
            <person name="Jaros S."/>
            <person name="Januszkiewicz K."/>
            <person name="Wedrychowicz H."/>
        </authorList>
    </citation>
    <scope>NUCLEOTIDE SEQUENCE [LARGE SCALE GENOMIC DNA]</scope>
    <source>
        <strain evidence="21">DSM 19859</strain>
    </source>
</reference>
<dbReference type="Gene3D" id="1.20.120.160">
    <property type="entry name" value="HPT domain"/>
    <property type="match status" value="1"/>
</dbReference>
<dbReference type="SMART" id="SM00388">
    <property type="entry name" value="HisKA"/>
    <property type="match status" value="1"/>
</dbReference>
<evidence type="ECO:0000256" key="4">
    <source>
        <dbReference type="ARBA" id="ARBA00022475"/>
    </source>
</evidence>
<dbReference type="InterPro" id="IPR003594">
    <property type="entry name" value="HATPase_dom"/>
</dbReference>
<feature type="compositionally biased region" description="Pro residues" evidence="15">
    <location>
        <begin position="241"/>
        <end position="254"/>
    </location>
</feature>
<dbReference type="PROSITE" id="PS50109">
    <property type="entry name" value="HIS_KIN"/>
    <property type="match status" value="1"/>
</dbReference>